<dbReference type="VEuPathDB" id="FungiDB:SDRG_00507"/>
<dbReference type="PANTHER" id="PTHR45973">
    <property type="entry name" value="PROTEIN PHOSPHATASE 1 REGULATORY SUBUNIT SDS22-RELATED"/>
    <property type="match status" value="1"/>
</dbReference>
<keyword evidence="4" id="KW-0732">Signal</keyword>
<gene>
    <name evidence="5" type="ORF">SDRG_00507</name>
</gene>
<dbReference type="Gene3D" id="3.80.10.10">
    <property type="entry name" value="Ribonuclease Inhibitor"/>
    <property type="match status" value="1"/>
</dbReference>
<dbReference type="GeneID" id="19941234"/>
<evidence type="ECO:0000256" key="1">
    <source>
        <dbReference type="ARBA" id="ARBA00022614"/>
    </source>
</evidence>
<accession>T0R767</accession>
<dbReference type="InterPro" id="IPR050576">
    <property type="entry name" value="Cilia_flagella_integrity"/>
</dbReference>
<dbReference type="eggNOG" id="ENOG502SCCR">
    <property type="taxonomic scope" value="Eukaryota"/>
</dbReference>
<dbReference type="SUPFAM" id="SSF52058">
    <property type="entry name" value="L domain-like"/>
    <property type="match status" value="1"/>
</dbReference>
<reference evidence="5 6" key="1">
    <citation type="submission" date="2012-04" db="EMBL/GenBank/DDBJ databases">
        <title>The Genome Sequence of Saprolegnia declina VS20.</title>
        <authorList>
            <consortium name="The Broad Institute Genome Sequencing Platform"/>
            <person name="Russ C."/>
            <person name="Nusbaum C."/>
            <person name="Tyler B."/>
            <person name="van West P."/>
            <person name="Dieguez-Uribeondo J."/>
            <person name="de Bruijn I."/>
            <person name="Tripathy S."/>
            <person name="Jiang R."/>
            <person name="Young S.K."/>
            <person name="Zeng Q."/>
            <person name="Gargeya S."/>
            <person name="Fitzgerald M."/>
            <person name="Haas B."/>
            <person name="Abouelleil A."/>
            <person name="Alvarado L."/>
            <person name="Arachchi H.M."/>
            <person name="Berlin A."/>
            <person name="Chapman S.B."/>
            <person name="Goldberg J."/>
            <person name="Griggs A."/>
            <person name="Gujja S."/>
            <person name="Hansen M."/>
            <person name="Howarth C."/>
            <person name="Imamovic A."/>
            <person name="Larimer J."/>
            <person name="McCowen C."/>
            <person name="Montmayeur A."/>
            <person name="Murphy C."/>
            <person name="Neiman D."/>
            <person name="Pearson M."/>
            <person name="Priest M."/>
            <person name="Roberts A."/>
            <person name="Saif S."/>
            <person name="Shea T."/>
            <person name="Sisk P."/>
            <person name="Sykes S."/>
            <person name="Wortman J."/>
            <person name="Nusbaum C."/>
            <person name="Birren B."/>
        </authorList>
    </citation>
    <scope>NUCLEOTIDE SEQUENCE [LARGE SCALE GENOMIC DNA]</scope>
    <source>
        <strain evidence="5 6">VS20</strain>
    </source>
</reference>
<evidence type="ECO:0000256" key="2">
    <source>
        <dbReference type="ARBA" id="ARBA00022737"/>
    </source>
</evidence>
<dbReference type="OMA" id="EDFRECQ"/>
<keyword evidence="1" id="KW-0433">Leucine-rich repeat</keyword>
<dbReference type="AlphaFoldDB" id="T0R767"/>
<dbReference type="EMBL" id="JH767132">
    <property type="protein sequence ID" value="EQC42786.1"/>
    <property type="molecule type" value="Genomic_DNA"/>
</dbReference>
<evidence type="ECO:0000313" key="6">
    <source>
        <dbReference type="Proteomes" id="UP000030762"/>
    </source>
</evidence>
<dbReference type="Proteomes" id="UP000030762">
    <property type="component" value="Unassembled WGS sequence"/>
</dbReference>
<evidence type="ECO:0000256" key="3">
    <source>
        <dbReference type="SAM" id="MobiDB-lite"/>
    </source>
</evidence>
<organism evidence="5 6">
    <name type="scientific">Saprolegnia diclina (strain VS20)</name>
    <dbReference type="NCBI Taxonomy" id="1156394"/>
    <lineage>
        <taxon>Eukaryota</taxon>
        <taxon>Sar</taxon>
        <taxon>Stramenopiles</taxon>
        <taxon>Oomycota</taxon>
        <taxon>Saprolegniomycetes</taxon>
        <taxon>Saprolegniales</taxon>
        <taxon>Saprolegniaceae</taxon>
        <taxon>Saprolegnia</taxon>
    </lineage>
</organism>
<keyword evidence="2" id="KW-0677">Repeat</keyword>
<feature type="chain" id="PRO_5004583771" evidence="4">
    <location>
        <begin position="30"/>
        <end position="536"/>
    </location>
</feature>
<name>T0R767_SAPDV</name>
<dbReference type="STRING" id="1156394.T0R767"/>
<feature type="region of interest" description="Disordered" evidence="3">
    <location>
        <begin position="94"/>
        <end position="141"/>
    </location>
</feature>
<feature type="compositionally biased region" description="Polar residues" evidence="3">
    <location>
        <begin position="101"/>
        <end position="118"/>
    </location>
</feature>
<protein>
    <submittedName>
        <fullName evidence="5">Uncharacterized protein</fullName>
    </submittedName>
</protein>
<evidence type="ECO:0000313" key="5">
    <source>
        <dbReference type="EMBL" id="EQC42786.1"/>
    </source>
</evidence>
<sequence>MDQPMHASMALELMLLATVGISLRRDTAGHSPTIAKSTPPANADDAVEDFRECQREFAAFDVRLANASKATEAPPPAQAPEIVPILLTASDSKAALDPKTRLSTSEKTNKSRPVTVQGSGRRDERVMTPSSSGSRLPSPSKKEAAAAAAAAAALAEAAAAQAAAAAAAVAKEEEEEELGYLRCTLSDTYSDLEACSLDWCNELSEILAVGHDPSKVVRAVRTLRLTKLGIEAIDGNFARRLQYLERIDLSDNNLSLLEHLPASILEVDAYNNALSDVRLVCPQLVHLGLGLNAFGVCPALPTSLLSLDLSFNKLVALDVLVNALQDLPHLRHVFLVGNPITLCRGYRHALLTQLPTLEVVDDIAIRDKEREATKNVDLSEEHSVDLTAAVTVLGLPEPTDAGPKFAVTVEIASGLLHETLAEVAVNGNCRGYEMARRSLAPSVALRDCLKFQGLVVKVSEVRPGLGNAAETKTSILWLSMIVDVAAFLKPASIEQALGEISVAKAIQMNVVSPDVAGAGGDYQLHVKLTLNERKTK</sequence>
<dbReference type="PANTHER" id="PTHR45973:SF35">
    <property type="entry name" value="LEUCINE-RICH REPEAT-CONTAINING PROTEIN 43"/>
    <property type="match status" value="1"/>
</dbReference>
<feature type="compositionally biased region" description="Low complexity" evidence="3">
    <location>
        <begin position="129"/>
        <end position="141"/>
    </location>
</feature>
<feature type="signal peptide" evidence="4">
    <location>
        <begin position="1"/>
        <end position="29"/>
    </location>
</feature>
<keyword evidence="6" id="KW-1185">Reference proteome</keyword>
<proteinExistence type="predicted"/>
<dbReference type="RefSeq" id="XP_008604209.1">
    <property type="nucleotide sequence ID" value="XM_008605987.1"/>
</dbReference>
<dbReference type="OrthoDB" id="433501at2759"/>
<dbReference type="InterPro" id="IPR032675">
    <property type="entry name" value="LRR_dom_sf"/>
</dbReference>
<evidence type="ECO:0000256" key="4">
    <source>
        <dbReference type="SAM" id="SignalP"/>
    </source>
</evidence>
<dbReference type="InParanoid" id="T0R767"/>